<reference evidence="2" key="1">
    <citation type="submission" date="2022-07" db="EMBL/GenBank/DDBJ databases">
        <title>Chromosome-level genome of Muraenolepis orangiensis.</title>
        <authorList>
            <person name="Kim J."/>
        </authorList>
    </citation>
    <scope>NUCLEOTIDE SEQUENCE</scope>
    <source>
        <strain evidence="2">KU_S4_2022</strain>
        <tissue evidence="2">Muscle</tissue>
    </source>
</reference>
<keyword evidence="3" id="KW-1185">Reference proteome</keyword>
<dbReference type="Proteomes" id="UP001148018">
    <property type="component" value="Unassembled WGS sequence"/>
</dbReference>
<accession>A0A9Q0I4G8</accession>
<gene>
    <name evidence="2" type="ORF">NHX12_013613</name>
</gene>
<dbReference type="EMBL" id="JANIIK010000118">
    <property type="protein sequence ID" value="KAJ3584890.1"/>
    <property type="molecule type" value="Genomic_DNA"/>
</dbReference>
<evidence type="ECO:0000313" key="2">
    <source>
        <dbReference type="EMBL" id="KAJ3584890.1"/>
    </source>
</evidence>
<organism evidence="2 3">
    <name type="scientific">Muraenolepis orangiensis</name>
    <name type="common">Patagonian moray cod</name>
    <dbReference type="NCBI Taxonomy" id="630683"/>
    <lineage>
        <taxon>Eukaryota</taxon>
        <taxon>Metazoa</taxon>
        <taxon>Chordata</taxon>
        <taxon>Craniata</taxon>
        <taxon>Vertebrata</taxon>
        <taxon>Euteleostomi</taxon>
        <taxon>Actinopterygii</taxon>
        <taxon>Neopterygii</taxon>
        <taxon>Teleostei</taxon>
        <taxon>Neoteleostei</taxon>
        <taxon>Acanthomorphata</taxon>
        <taxon>Zeiogadaria</taxon>
        <taxon>Gadariae</taxon>
        <taxon>Gadiformes</taxon>
        <taxon>Muraenolepidoidei</taxon>
        <taxon>Muraenolepididae</taxon>
        <taxon>Muraenolepis</taxon>
    </lineage>
</organism>
<comment type="caution">
    <text evidence="2">The sequence shown here is derived from an EMBL/GenBank/DDBJ whole genome shotgun (WGS) entry which is preliminary data.</text>
</comment>
<feature type="region of interest" description="Disordered" evidence="1">
    <location>
        <begin position="91"/>
        <end position="130"/>
    </location>
</feature>
<feature type="region of interest" description="Disordered" evidence="1">
    <location>
        <begin position="1"/>
        <end position="53"/>
    </location>
</feature>
<evidence type="ECO:0000313" key="3">
    <source>
        <dbReference type="Proteomes" id="UP001148018"/>
    </source>
</evidence>
<feature type="non-terminal residue" evidence="2">
    <location>
        <position position="1"/>
    </location>
</feature>
<evidence type="ECO:0000256" key="1">
    <source>
        <dbReference type="SAM" id="MobiDB-lite"/>
    </source>
</evidence>
<name>A0A9Q0I4G8_9TELE</name>
<protein>
    <submittedName>
        <fullName evidence="2">Uncharacterized protein</fullName>
    </submittedName>
</protein>
<sequence length="130" mass="14278">MKSDRPLSPQSETEYTPMSVESARHNVYVRASSPDSMPEFKENQSLSPDSTVPEVPVSLLEYVTWASHGYSSHGSSGSESNIHEQNMANIHEEMLAPPQASRDQDLKSSGEEVQHPSDGELKDMTQGSAM</sequence>
<dbReference type="AlphaFoldDB" id="A0A9Q0I4G8"/>
<proteinExistence type="predicted"/>
<feature type="compositionally biased region" description="Basic and acidic residues" evidence="1">
    <location>
        <begin position="102"/>
        <end position="123"/>
    </location>
</feature>
<dbReference type="OrthoDB" id="20872at2759"/>